<keyword evidence="1" id="KW-1133">Transmembrane helix</keyword>
<gene>
    <name evidence="2" type="ORF">CRG98_033608</name>
</gene>
<keyword evidence="1" id="KW-0472">Membrane</keyword>
<accession>A0A2I0IPN6</accession>
<protein>
    <submittedName>
        <fullName evidence="2">Uncharacterized protein</fullName>
    </submittedName>
</protein>
<dbReference type="Proteomes" id="UP000233551">
    <property type="component" value="Unassembled WGS sequence"/>
</dbReference>
<evidence type="ECO:0000313" key="2">
    <source>
        <dbReference type="EMBL" id="PKI45968.1"/>
    </source>
</evidence>
<keyword evidence="1" id="KW-0812">Transmembrane</keyword>
<dbReference type="EMBL" id="PGOL01002681">
    <property type="protein sequence ID" value="PKI45968.1"/>
    <property type="molecule type" value="Genomic_DNA"/>
</dbReference>
<name>A0A2I0IPN6_PUNGR</name>
<evidence type="ECO:0000256" key="1">
    <source>
        <dbReference type="SAM" id="Phobius"/>
    </source>
</evidence>
<keyword evidence="3" id="KW-1185">Reference proteome</keyword>
<feature type="transmembrane region" description="Helical" evidence="1">
    <location>
        <begin position="200"/>
        <end position="220"/>
    </location>
</feature>
<dbReference type="AlphaFoldDB" id="A0A2I0IPN6"/>
<organism evidence="2 3">
    <name type="scientific">Punica granatum</name>
    <name type="common">Pomegranate</name>
    <dbReference type="NCBI Taxonomy" id="22663"/>
    <lineage>
        <taxon>Eukaryota</taxon>
        <taxon>Viridiplantae</taxon>
        <taxon>Streptophyta</taxon>
        <taxon>Embryophyta</taxon>
        <taxon>Tracheophyta</taxon>
        <taxon>Spermatophyta</taxon>
        <taxon>Magnoliopsida</taxon>
        <taxon>eudicotyledons</taxon>
        <taxon>Gunneridae</taxon>
        <taxon>Pentapetalae</taxon>
        <taxon>rosids</taxon>
        <taxon>malvids</taxon>
        <taxon>Myrtales</taxon>
        <taxon>Lythraceae</taxon>
        <taxon>Punica</taxon>
    </lineage>
</organism>
<proteinExistence type="predicted"/>
<evidence type="ECO:0000313" key="3">
    <source>
        <dbReference type="Proteomes" id="UP000233551"/>
    </source>
</evidence>
<reference evidence="2 3" key="1">
    <citation type="submission" date="2017-11" db="EMBL/GenBank/DDBJ databases">
        <title>De-novo sequencing of pomegranate (Punica granatum L.) genome.</title>
        <authorList>
            <person name="Akparov Z."/>
            <person name="Amiraslanov A."/>
            <person name="Hajiyeva S."/>
            <person name="Abbasov M."/>
            <person name="Kaur K."/>
            <person name="Hamwieh A."/>
            <person name="Solovyev V."/>
            <person name="Salamov A."/>
            <person name="Braich B."/>
            <person name="Kosarev P."/>
            <person name="Mahmoud A."/>
            <person name="Hajiyev E."/>
            <person name="Babayeva S."/>
            <person name="Izzatullayeva V."/>
            <person name="Mammadov A."/>
            <person name="Mammadov A."/>
            <person name="Sharifova S."/>
            <person name="Ojaghi J."/>
            <person name="Eynullazada K."/>
            <person name="Bayramov B."/>
            <person name="Abdulazimova A."/>
            <person name="Shahmuradov I."/>
        </authorList>
    </citation>
    <scope>NUCLEOTIDE SEQUENCE [LARGE SCALE GENOMIC DNA]</scope>
    <source>
        <strain evidence="3">cv. AG2017</strain>
        <tissue evidence="2">Leaf</tissue>
    </source>
</reference>
<comment type="caution">
    <text evidence="2">The sequence shown here is derived from an EMBL/GenBank/DDBJ whole genome shotgun (WGS) entry which is preliminary data.</text>
</comment>
<sequence>MHSLKGILHKGSEIKREEYTEIRVYRTDPVEGSSERSGCWRKVGEAQAPIQSRLHNKAVGDIDKATDVRHVSPTSARREPQDLLRTSRPFHARKSSTLTPKKEGNFRIPRRVRPPEHVLRGPLPSLSLGLPAPGAVGCQTWRCLEKCPLTWRLVLSPFFPSQPTQLSPLSFNSTYRGFSSSSSSLPIAKLSLFPFPSLPLLFPTLLCSVLFSLSVCSSLLRAPKDSDYHWVRKFFLFLG</sequence>